<protein>
    <submittedName>
        <fullName evidence="1">Uncharacterized protein</fullName>
    </submittedName>
</protein>
<name>A0ACC3N7D0_9PEZI</name>
<comment type="caution">
    <text evidence="1">The sequence shown here is derived from an EMBL/GenBank/DDBJ whole genome shotgun (WGS) entry which is preliminary data.</text>
</comment>
<dbReference type="EMBL" id="JAUTXU010000078">
    <property type="protein sequence ID" value="KAK3711211.1"/>
    <property type="molecule type" value="Genomic_DNA"/>
</dbReference>
<reference evidence="1" key="1">
    <citation type="submission" date="2023-07" db="EMBL/GenBank/DDBJ databases">
        <title>Black Yeasts Isolated from many extreme environments.</title>
        <authorList>
            <person name="Coleine C."/>
            <person name="Stajich J.E."/>
            <person name="Selbmann L."/>
        </authorList>
    </citation>
    <scope>NUCLEOTIDE SEQUENCE</scope>
    <source>
        <strain evidence="1">CCFEE 5714</strain>
    </source>
</reference>
<organism evidence="1 2">
    <name type="scientific">Vermiconidia calcicola</name>
    <dbReference type="NCBI Taxonomy" id="1690605"/>
    <lineage>
        <taxon>Eukaryota</taxon>
        <taxon>Fungi</taxon>
        <taxon>Dikarya</taxon>
        <taxon>Ascomycota</taxon>
        <taxon>Pezizomycotina</taxon>
        <taxon>Dothideomycetes</taxon>
        <taxon>Dothideomycetidae</taxon>
        <taxon>Mycosphaerellales</taxon>
        <taxon>Extremaceae</taxon>
        <taxon>Vermiconidia</taxon>
    </lineage>
</organism>
<gene>
    <name evidence="1" type="ORF">LTR37_009805</name>
</gene>
<evidence type="ECO:0000313" key="1">
    <source>
        <dbReference type="EMBL" id="KAK3711211.1"/>
    </source>
</evidence>
<evidence type="ECO:0000313" key="2">
    <source>
        <dbReference type="Proteomes" id="UP001281147"/>
    </source>
</evidence>
<keyword evidence="2" id="KW-1185">Reference proteome</keyword>
<sequence>MSYLEVAEQGRGFSRSNLTGAQDYEQRLEIDADDAACLIRHVSADEPATVIGNSSGAIVALKFLIRHPELTRTLISYEPPAAKLLPDFEELLDQQQEVYDTYRRCGMGPAFEKFARMTKADPAIVASMADPRSSPFFFFNTQYWFEREFMYYPKADFDVDKELRPLKEKLMIVNGELSSREPYQYRANAALAERLGLELLHFPGEHVGHATHAQQFARTLLEALKARDSFYAKV</sequence>
<dbReference type="Proteomes" id="UP001281147">
    <property type="component" value="Unassembled WGS sequence"/>
</dbReference>
<accession>A0ACC3N7D0</accession>
<proteinExistence type="predicted"/>